<feature type="domain" description="SnoaL-like" evidence="1">
    <location>
        <begin position="9"/>
        <end position="108"/>
    </location>
</feature>
<dbReference type="OrthoDB" id="1115105at2"/>
<dbReference type="Pfam" id="PF12680">
    <property type="entry name" value="SnoaL_2"/>
    <property type="match status" value="1"/>
</dbReference>
<dbReference type="PATRIC" id="fig|507626.3.peg.150"/>
<proteinExistence type="predicted"/>
<evidence type="ECO:0000313" key="3">
    <source>
        <dbReference type="Proteomes" id="UP000063387"/>
    </source>
</evidence>
<reference evidence="2 3" key="1">
    <citation type="journal article" date="2016" name="Genome Announc.">
        <title>Draft Genome Sequence of 'Halomonas chromatireducens' Strain AGD 8-3, a Haloalkaliphilic Chromate- and Selenite-Reducing Gammaproteobacterium.</title>
        <authorList>
            <person name="Sharko F.S."/>
            <person name="Shapovalova A.A."/>
            <person name="Tsygankova S.V."/>
            <person name="Komova A.V."/>
            <person name="Boulygina E.S."/>
            <person name="Teslyuk A.B."/>
            <person name="Gotovtsev P.M."/>
            <person name="Namsaraev Z.B."/>
            <person name="Khijniak T.V."/>
            <person name="Nedoluzhko A.V."/>
            <person name="Vasilov R.G."/>
        </authorList>
    </citation>
    <scope>NUCLEOTIDE SEQUENCE [LARGE SCALE GENOMIC DNA]</scope>
    <source>
        <strain evidence="2 3">AGD 8-3</strain>
    </source>
</reference>
<dbReference type="AlphaFoldDB" id="A0A109UKP1"/>
<evidence type="ECO:0000259" key="1">
    <source>
        <dbReference type="Pfam" id="PF12680"/>
    </source>
</evidence>
<dbReference type="Proteomes" id="UP000063387">
    <property type="component" value="Chromosome"/>
</dbReference>
<dbReference type="RefSeq" id="WP_066443724.1">
    <property type="nucleotide sequence ID" value="NZ_CP014226.1"/>
</dbReference>
<dbReference type="SUPFAM" id="SSF54427">
    <property type="entry name" value="NTF2-like"/>
    <property type="match status" value="1"/>
</dbReference>
<dbReference type="InterPro" id="IPR032710">
    <property type="entry name" value="NTF2-like_dom_sf"/>
</dbReference>
<dbReference type="InterPro" id="IPR037401">
    <property type="entry name" value="SnoaL-like"/>
</dbReference>
<gene>
    <name evidence="2" type="ORF">LOKO_00155</name>
</gene>
<sequence length="146" mass="17117">MSQEPALEAFCAFFNKLDTTYTNKLYEVYTEDVVFTDPLHHIQGRDALERYFRGLYENVTECSFEFHDRLHQGHEACVTWTMRLIHPRLARGRPVSVDGCSRLSFPAEDPRRVCRHRDFFDAGAMLYEHLPILGPTVRLLKRRLGE</sequence>
<protein>
    <submittedName>
        <fullName evidence="2">SnoaL-like domain protein</fullName>
    </submittedName>
</protein>
<name>A0A109UKP1_9GAMM</name>
<keyword evidence="3" id="KW-1185">Reference proteome</keyword>
<organism evidence="2 3">
    <name type="scientific">Halomonas chromatireducens</name>
    <dbReference type="NCBI Taxonomy" id="507626"/>
    <lineage>
        <taxon>Bacteria</taxon>
        <taxon>Pseudomonadati</taxon>
        <taxon>Pseudomonadota</taxon>
        <taxon>Gammaproteobacteria</taxon>
        <taxon>Oceanospirillales</taxon>
        <taxon>Halomonadaceae</taxon>
        <taxon>Halomonas</taxon>
    </lineage>
</organism>
<dbReference type="EMBL" id="CP014226">
    <property type="protein sequence ID" value="AMC99253.1"/>
    <property type="molecule type" value="Genomic_DNA"/>
</dbReference>
<dbReference type="Gene3D" id="3.10.450.50">
    <property type="match status" value="1"/>
</dbReference>
<accession>A0A109UKP1</accession>
<reference evidence="2 3" key="2">
    <citation type="submission" date="2016-02" db="EMBL/GenBank/DDBJ databases">
        <authorList>
            <person name="Wen L."/>
            <person name="He K."/>
            <person name="Yang H."/>
        </authorList>
    </citation>
    <scope>NUCLEOTIDE SEQUENCE [LARGE SCALE GENOMIC DNA]</scope>
    <source>
        <strain evidence="2 3">AGD 8-3</strain>
    </source>
</reference>
<dbReference type="KEGG" id="hco:LOKO_00155"/>
<dbReference type="STRING" id="507626.LOKO_00155"/>
<evidence type="ECO:0000313" key="2">
    <source>
        <dbReference type="EMBL" id="AMC99253.1"/>
    </source>
</evidence>